<keyword evidence="1" id="KW-0472">Membrane</keyword>
<accession>A0A2T0B3P6</accession>
<evidence type="ECO:0000313" key="4">
    <source>
        <dbReference type="Proteomes" id="UP000239706"/>
    </source>
</evidence>
<keyword evidence="1" id="KW-1133">Transmembrane helix</keyword>
<keyword evidence="4" id="KW-1185">Reference proteome</keyword>
<evidence type="ECO:0000256" key="1">
    <source>
        <dbReference type="SAM" id="Phobius"/>
    </source>
</evidence>
<reference evidence="3 4" key="1">
    <citation type="submission" date="2018-03" db="EMBL/GenBank/DDBJ databases">
        <title>Genome sequence of Clostridium liquoris DSM 100320.</title>
        <authorList>
            <person name="Poehlein A."/>
            <person name="Daniel R."/>
        </authorList>
    </citation>
    <scope>NUCLEOTIDE SEQUENCE [LARGE SCALE GENOMIC DNA]</scope>
    <source>
        <strain evidence="3 4">DSM 100320</strain>
    </source>
</reference>
<evidence type="ECO:0000259" key="2">
    <source>
        <dbReference type="Pfam" id="PF22570"/>
    </source>
</evidence>
<keyword evidence="1" id="KW-0812">Transmembrane</keyword>
<dbReference type="Proteomes" id="UP000239706">
    <property type="component" value="Unassembled WGS sequence"/>
</dbReference>
<feature type="domain" description="LiaF transmembrane" evidence="2">
    <location>
        <begin position="11"/>
        <end position="90"/>
    </location>
</feature>
<gene>
    <name evidence="3" type="ORF">CLLI_16030</name>
</gene>
<evidence type="ECO:0000313" key="3">
    <source>
        <dbReference type="EMBL" id="PRR78519.1"/>
    </source>
</evidence>
<feature type="transmembrane region" description="Helical" evidence="1">
    <location>
        <begin position="72"/>
        <end position="92"/>
    </location>
</feature>
<dbReference type="RefSeq" id="WP_106063699.1">
    <property type="nucleotide sequence ID" value="NZ_PVXO01000044.1"/>
</dbReference>
<dbReference type="EMBL" id="PVXO01000044">
    <property type="protein sequence ID" value="PRR78519.1"/>
    <property type="molecule type" value="Genomic_DNA"/>
</dbReference>
<sequence>MRQWKVGSLTLGLTLIFIGIIFIIGNTSDMALLGKLIKFWPIILILLGIEILVYSYSTEKNAERFKIDGTSIFMFFIIFILCVCFFIGNIVIDFTKDGVKFRGFYSLKYTHEIVTSYNDNGKKCLALFPQSWSRM</sequence>
<dbReference type="Pfam" id="PF22570">
    <property type="entry name" value="LiaF-TM"/>
    <property type="match status" value="1"/>
</dbReference>
<feature type="transmembrane region" description="Helical" evidence="1">
    <location>
        <begin position="6"/>
        <end position="24"/>
    </location>
</feature>
<proteinExistence type="predicted"/>
<feature type="transmembrane region" description="Helical" evidence="1">
    <location>
        <begin position="36"/>
        <end position="57"/>
    </location>
</feature>
<organism evidence="3 4">
    <name type="scientific">Clostridium liquoris</name>
    <dbReference type="NCBI Taxonomy" id="1289519"/>
    <lineage>
        <taxon>Bacteria</taxon>
        <taxon>Bacillati</taxon>
        <taxon>Bacillota</taxon>
        <taxon>Clostridia</taxon>
        <taxon>Eubacteriales</taxon>
        <taxon>Clostridiaceae</taxon>
        <taxon>Clostridium</taxon>
    </lineage>
</organism>
<protein>
    <recommendedName>
        <fullName evidence="2">LiaF transmembrane domain-containing protein</fullName>
    </recommendedName>
</protein>
<comment type="caution">
    <text evidence="3">The sequence shown here is derived from an EMBL/GenBank/DDBJ whole genome shotgun (WGS) entry which is preliminary data.</text>
</comment>
<name>A0A2T0B3P6_9CLOT</name>
<dbReference type="InterPro" id="IPR054331">
    <property type="entry name" value="LiaF_TM"/>
</dbReference>
<dbReference type="AlphaFoldDB" id="A0A2T0B3P6"/>